<evidence type="ECO:0000313" key="3">
    <source>
        <dbReference type="EMBL" id="KAF2484812.1"/>
    </source>
</evidence>
<keyword evidence="2" id="KW-0732">Signal</keyword>
<dbReference type="AlphaFoldDB" id="A0A6A6PXP5"/>
<feature type="chain" id="PRO_5025432349" description="Secreted protein" evidence="2">
    <location>
        <begin position="23"/>
        <end position="95"/>
    </location>
</feature>
<evidence type="ECO:0000256" key="2">
    <source>
        <dbReference type="SAM" id="SignalP"/>
    </source>
</evidence>
<name>A0A6A6PXP5_9PEZI</name>
<gene>
    <name evidence="3" type="ORF">BDY17DRAFT_136075</name>
</gene>
<dbReference type="EMBL" id="MU001634">
    <property type="protein sequence ID" value="KAF2484812.1"/>
    <property type="molecule type" value="Genomic_DNA"/>
</dbReference>
<protein>
    <recommendedName>
        <fullName evidence="5">Secreted protein</fullName>
    </recommendedName>
</protein>
<feature type="region of interest" description="Disordered" evidence="1">
    <location>
        <begin position="63"/>
        <end position="95"/>
    </location>
</feature>
<organism evidence="3 4">
    <name type="scientific">Neohortaea acidophila</name>
    <dbReference type="NCBI Taxonomy" id="245834"/>
    <lineage>
        <taxon>Eukaryota</taxon>
        <taxon>Fungi</taxon>
        <taxon>Dikarya</taxon>
        <taxon>Ascomycota</taxon>
        <taxon>Pezizomycotina</taxon>
        <taxon>Dothideomycetes</taxon>
        <taxon>Dothideomycetidae</taxon>
        <taxon>Mycosphaerellales</taxon>
        <taxon>Teratosphaeriaceae</taxon>
        <taxon>Neohortaea</taxon>
    </lineage>
</organism>
<evidence type="ECO:0008006" key="5">
    <source>
        <dbReference type="Google" id="ProtNLM"/>
    </source>
</evidence>
<accession>A0A6A6PXP5</accession>
<sequence>MARHCRHAPAALFCCALPAACSRHPMPSCSPRCSSSSNAIASAAVGRCGGRGSAAFFVTCSGGRRRGRGGRKGECGEGGGESETSRGLAEVRPHE</sequence>
<evidence type="ECO:0000313" key="4">
    <source>
        <dbReference type="Proteomes" id="UP000799767"/>
    </source>
</evidence>
<keyword evidence="4" id="KW-1185">Reference proteome</keyword>
<feature type="signal peptide" evidence="2">
    <location>
        <begin position="1"/>
        <end position="22"/>
    </location>
</feature>
<dbReference type="RefSeq" id="XP_033591381.1">
    <property type="nucleotide sequence ID" value="XM_033729468.1"/>
</dbReference>
<evidence type="ECO:0000256" key="1">
    <source>
        <dbReference type="SAM" id="MobiDB-lite"/>
    </source>
</evidence>
<dbReference type="GeneID" id="54470470"/>
<dbReference type="Proteomes" id="UP000799767">
    <property type="component" value="Unassembled WGS sequence"/>
</dbReference>
<reference evidence="3" key="1">
    <citation type="journal article" date="2020" name="Stud. Mycol.">
        <title>101 Dothideomycetes genomes: a test case for predicting lifestyles and emergence of pathogens.</title>
        <authorList>
            <person name="Haridas S."/>
            <person name="Albert R."/>
            <person name="Binder M."/>
            <person name="Bloem J."/>
            <person name="Labutti K."/>
            <person name="Salamov A."/>
            <person name="Andreopoulos B."/>
            <person name="Baker S."/>
            <person name="Barry K."/>
            <person name="Bills G."/>
            <person name="Bluhm B."/>
            <person name="Cannon C."/>
            <person name="Castanera R."/>
            <person name="Culley D."/>
            <person name="Daum C."/>
            <person name="Ezra D."/>
            <person name="Gonzalez J."/>
            <person name="Henrissat B."/>
            <person name="Kuo A."/>
            <person name="Liang C."/>
            <person name="Lipzen A."/>
            <person name="Lutzoni F."/>
            <person name="Magnuson J."/>
            <person name="Mondo S."/>
            <person name="Nolan M."/>
            <person name="Ohm R."/>
            <person name="Pangilinan J."/>
            <person name="Park H.-J."/>
            <person name="Ramirez L."/>
            <person name="Alfaro M."/>
            <person name="Sun H."/>
            <person name="Tritt A."/>
            <person name="Yoshinaga Y."/>
            <person name="Zwiers L.-H."/>
            <person name="Turgeon B."/>
            <person name="Goodwin S."/>
            <person name="Spatafora J."/>
            <person name="Crous P."/>
            <person name="Grigoriev I."/>
        </authorList>
    </citation>
    <scope>NUCLEOTIDE SEQUENCE</scope>
    <source>
        <strain evidence="3">CBS 113389</strain>
    </source>
</reference>
<proteinExistence type="predicted"/>